<sequence length="267" mass="31177">MVMVAFCTLFVWVIVKKTVKWPSTTTVASNNNNRLFVFDKTRNLRSIPFFVVSGRKQLGVESEVVSCSGFYLSSDILKCIIVYILLWAICAYLLIHKARDFQQRTVLMLEEDGTIESRDAFVHKVHVGKNIVDSMMKQIYLSNQRMDTTCQSTTTTEQLPMVKMNEEMMQQVMRRLREQLFDQEAPPKEEDEFSSSRPSNKSFYQVWQHSCRQLRHNSRWIAKISQNDKCREILSFSESWLGRLAILFLVIALLRQLGESGITWIPW</sequence>
<protein>
    <submittedName>
        <fullName evidence="3">Uncharacterized protein</fullName>
    </submittedName>
</protein>
<accession>A0AAV9IBS7</accession>
<feature type="transmembrane region" description="Helical" evidence="1">
    <location>
        <begin position="240"/>
        <end position="258"/>
    </location>
</feature>
<organism evidence="3 4">
    <name type="scientific">Galdieria yellowstonensis</name>
    <dbReference type="NCBI Taxonomy" id="3028027"/>
    <lineage>
        <taxon>Eukaryota</taxon>
        <taxon>Rhodophyta</taxon>
        <taxon>Bangiophyceae</taxon>
        <taxon>Galdieriales</taxon>
        <taxon>Galdieriaceae</taxon>
        <taxon>Galdieria</taxon>
    </lineage>
</organism>
<dbReference type="EMBL" id="JANCYU010000025">
    <property type="protein sequence ID" value="KAK4524651.1"/>
    <property type="molecule type" value="Genomic_DNA"/>
</dbReference>
<feature type="transmembrane region" description="Helical" evidence="1">
    <location>
        <begin position="75"/>
        <end position="95"/>
    </location>
</feature>
<keyword evidence="1" id="KW-0812">Transmembrane</keyword>
<dbReference type="Proteomes" id="UP001300502">
    <property type="component" value="Unassembled WGS sequence"/>
</dbReference>
<evidence type="ECO:0000256" key="1">
    <source>
        <dbReference type="SAM" id="Phobius"/>
    </source>
</evidence>
<comment type="caution">
    <text evidence="3">The sequence shown here is derived from an EMBL/GenBank/DDBJ whole genome shotgun (WGS) entry which is preliminary data.</text>
</comment>
<keyword evidence="2" id="KW-0732">Signal</keyword>
<evidence type="ECO:0000256" key="2">
    <source>
        <dbReference type="SAM" id="SignalP"/>
    </source>
</evidence>
<dbReference type="AlphaFoldDB" id="A0AAV9IBS7"/>
<name>A0AAV9IBS7_9RHOD</name>
<keyword evidence="1" id="KW-1133">Transmembrane helix</keyword>
<keyword evidence="4" id="KW-1185">Reference proteome</keyword>
<keyword evidence="1" id="KW-0472">Membrane</keyword>
<feature type="chain" id="PRO_5044001371" evidence="2">
    <location>
        <begin position="19"/>
        <end position="267"/>
    </location>
</feature>
<feature type="signal peptide" evidence="2">
    <location>
        <begin position="1"/>
        <end position="18"/>
    </location>
</feature>
<evidence type="ECO:0000313" key="3">
    <source>
        <dbReference type="EMBL" id="KAK4524651.1"/>
    </source>
</evidence>
<evidence type="ECO:0000313" key="4">
    <source>
        <dbReference type="Proteomes" id="UP001300502"/>
    </source>
</evidence>
<gene>
    <name evidence="3" type="ORF">GAYE_SCF05G2553</name>
</gene>
<proteinExistence type="predicted"/>
<reference evidence="3 4" key="1">
    <citation type="submission" date="2022-07" db="EMBL/GenBank/DDBJ databases">
        <title>Genome-wide signatures of adaptation to extreme environments.</title>
        <authorList>
            <person name="Cho C.H."/>
            <person name="Yoon H.S."/>
        </authorList>
    </citation>
    <scope>NUCLEOTIDE SEQUENCE [LARGE SCALE GENOMIC DNA]</scope>
    <source>
        <strain evidence="3 4">108.79 E11</strain>
    </source>
</reference>